<dbReference type="HAMAP" id="MF_01521">
    <property type="entry name" value="MntP_pump"/>
    <property type="match status" value="1"/>
</dbReference>
<evidence type="ECO:0000256" key="3">
    <source>
        <dbReference type="ARBA" id="ARBA00022692"/>
    </source>
</evidence>
<keyword evidence="2 8" id="KW-1003">Cell membrane</keyword>
<comment type="similarity">
    <text evidence="8">Belongs to the MntP (TC 9.B.29) family.</text>
</comment>
<protein>
    <recommendedName>
        <fullName evidence="8">Putative manganese efflux pump MntP</fullName>
    </recommendedName>
</protein>
<feature type="transmembrane region" description="Helical" evidence="8">
    <location>
        <begin position="68"/>
        <end position="86"/>
    </location>
</feature>
<comment type="function">
    <text evidence="8">Probably functions as a manganese efflux pump.</text>
</comment>
<feature type="transmembrane region" description="Helical" evidence="8">
    <location>
        <begin position="106"/>
        <end position="127"/>
    </location>
</feature>
<evidence type="ECO:0000256" key="7">
    <source>
        <dbReference type="ARBA" id="ARBA00023211"/>
    </source>
</evidence>
<evidence type="ECO:0000313" key="11">
    <source>
        <dbReference type="Proteomes" id="UP000051373"/>
    </source>
</evidence>
<evidence type="ECO:0000256" key="4">
    <source>
        <dbReference type="ARBA" id="ARBA00022989"/>
    </source>
</evidence>
<proteinExistence type="inferred from homology"/>
<reference evidence="10 11" key="1">
    <citation type="journal article" date="2015" name="Microbiome">
        <title>Genomic resolution of linkages in carbon, nitrogen, and sulfur cycling among widespread estuary sediment bacteria.</title>
        <authorList>
            <person name="Baker B.J."/>
            <person name="Lazar C.S."/>
            <person name="Teske A.P."/>
            <person name="Dick G.J."/>
        </authorList>
    </citation>
    <scope>NUCLEOTIDE SEQUENCE [LARGE SCALE GENOMIC DNA]</scope>
    <source>
        <strain evidence="10">SM23_42</strain>
    </source>
</reference>
<evidence type="ECO:0000256" key="2">
    <source>
        <dbReference type="ARBA" id="ARBA00022475"/>
    </source>
</evidence>
<accession>A0A0S8FVQ3</accession>
<evidence type="ECO:0000313" key="10">
    <source>
        <dbReference type="EMBL" id="KPK64758.1"/>
    </source>
</evidence>
<comment type="subcellular location">
    <subcellularLocation>
        <location evidence="8">Cell membrane</location>
        <topology evidence="8">Multi-pass membrane protein</topology>
    </subcellularLocation>
</comment>
<dbReference type="EMBL" id="LJUJ01000001">
    <property type="protein sequence ID" value="KPK64758.1"/>
    <property type="molecule type" value="Genomic_DNA"/>
</dbReference>
<feature type="transmembrane region" description="Helical" evidence="8">
    <location>
        <begin position="134"/>
        <end position="152"/>
    </location>
</feature>
<dbReference type="InterPro" id="IPR003810">
    <property type="entry name" value="Mntp/YtaF"/>
</dbReference>
<dbReference type="InterPro" id="IPR022929">
    <property type="entry name" value="Put_MntP"/>
</dbReference>
<name>A0A0S8FVQ3_UNCW3</name>
<dbReference type="Pfam" id="PF02659">
    <property type="entry name" value="Mntp"/>
    <property type="match status" value="1"/>
</dbReference>
<sequence>MNLLMTLFVALSLALDAFAVAVTSGIQVKETRLIHALKIGAFFGSFQGIMPMLGWLGGSFFKNFIAGIDHWIAFSLLCFIGIHMIYESIRVEHKKRDRYPLGLGVLLLLSIATSIDALAVGIGFAFLEVAILRTGLVIGIVTFFLTFIGYYVGSRLGHFFENRVRVLGGIILIGIGVKILVEHLR</sequence>
<dbReference type="GO" id="GO:0005886">
    <property type="term" value="C:plasma membrane"/>
    <property type="evidence" value="ECO:0007669"/>
    <property type="project" value="UniProtKB-SubCell"/>
</dbReference>
<keyword evidence="5 8" id="KW-0406">Ion transport</keyword>
<keyword evidence="4 8" id="KW-1133">Transmembrane helix</keyword>
<evidence type="ECO:0000256" key="5">
    <source>
        <dbReference type="ARBA" id="ARBA00023065"/>
    </source>
</evidence>
<evidence type="ECO:0000256" key="9">
    <source>
        <dbReference type="SAM" id="SignalP"/>
    </source>
</evidence>
<dbReference type="PANTHER" id="PTHR35529:SF1">
    <property type="entry name" value="MANGANESE EFFLUX PUMP MNTP-RELATED"/>
    <property type="match status" value="1"/>
</dbReference>
<evidence type="ECO:0000256" key="1">
    <source>
        <dbReference type="ARBA" id="ARBA00022448"/>
    </source>
</evidence>
<dbReference type="GO" id="GO:0005384">
    <property type="term" value="F:manganese ion transmembrane transporter activity"/>
    <property type="evidence" value="ECO:0007669"/>
    <property type="project" value="UniProtKB-UniRule"/>
</dbReference>
<keyword evidence="7 8" id="KW-0464">Manganese</keyword>
<dbReference type="Proteomes" id="UP000051373">
    <property type="component" value="Unassembled WGS sequence"/>
</dbReference>
<feature type="chain" id="PRO_5006646489" description="Putative manganese efflux pump MntP" evidence="9">
    <location>
        <begin position="22"/>
        <end position="185"/>
    </location>
</feature>
<dbReference type="PANTHER" id="PTHR35529">
    <property type="entry name" value="MANGANESE EFFLUX PUMP MNTP-RELATED"/>
    <property type="match status" value="1"/>
</dbReference>
<keyword evidence="6 8" id="KW-0472">Membrane</keyword>
<evidence type="ECO:0000256" key="6">
    <source>
        <dbReference type="ARBA" id="ARBA00023136"/>
    </source>
</evidence>
<keyword evidence="1 8" id="KW-0813">Transport</keyword>
<comment type="caution">
    <text evidence="10">The sequence shown here is derived from an EMBL/GenBank/DDBJ whole genome shotgun (WGS) entry which is preliminary data.</text>
</comment>
<feature type="signal peptide" evidence="9">
    <location>
        <begin position="1"/>
        <end position="21"/>
    </location>
</feature>
<feature type="transmembrane region" description="Helical" evidence="8">
    <location>
        <begin position="164"/>
        <end position="181"/>
    </location>
</feature>
<evidence type="ECO:0000256" key="8">
    <source>
        <dbReference type="HAMAP-Rule" id="MF_01521"/>
    </source>
</evidence>
<keyword evidence="3 8" id="KW-0812">Transmembrane</keyword>
<keyword evidence="9" id="KW-0732">Signal</keyword>
<feature type="transmembrane region" description="Helical" evidence="8">
    <location>
        <begin position="35"/>
        <end position="56"/>
    </location>
</feature>
<organism evidence="10 11">
    <name type="scientific">candidate division WOR_3 bacterium SM23_42</name>
    <dbReference type="NCBI Taxonomy" id="1703779"/>
    <lineage>
        <taxon>Bacteria</taxon>
        <taxon>Bacteria division WOR-3</taxon>
    </lineage>
</organism>
<dbReference type="AlphaFoldDB" id="A0A0S8FVQ3"/>
<gene>
    <name evidence="8" type="primary">mntP</name>
    <name evidence="10" type="ORF">AMJ83_00785</name>
</gene>
<dbReference type="STRING" id="1703779.AMJ83_00785"/>